<evidence type="ECO:0000256" key="2">
    <source>
        <dbReference type="ARBA" id="ARBA00007367"/>
    </source>
</evidence>
<feature type="region of interest" description="Disordered" evidence="6">
    <location>
        <begin position="612"/>
        <end position="680"/>
    </location>
</feature>
<dbReference type="InterPro" id="IPR038770">
    <property type="entry name" value="Na+/solute_symporter_sf"/>
</dbReference>
<dbReference type="InterPro" id="IPR006153">
    <property type="entry name" value="Cation/H_exchanger_TM"/>
</dbReference>
<feature type="transmembrane region" description="Helical" evidence="7">
    <location>
        <begin position="566"/>
        <end position="588"/>
    </location>
</feature>
<feature type="transmembrane region" description="Helical" evidence="7">
    <location>
        <begin position="228"/>
        <end position="247"/>
    </location>
</feature>
<comment type="similarity">
    <text evidence="2">Belongs to the monovalent cation:proton antiporter 1 (CPA1) transporter (TC 2.A.36) family.</text>
</comment>
<feature type="transmembrane region" description="Helical" evidence="7">
    <location>
        <begin position="289"/>
        <end position="308"/>
    </location>
</feature>
<keyword evidence="3 7" id="KW-0812">Transmembrane</keyword>
<feature type="transmembrane region" description="Helical" evidence="7">
    <location>
        <begin position="494"/>
        <end position="516"/>
    </location>
</feature>
<evidence type="ECO:0000256" key="3">
    <source>
        <dbReference type="ARBA" id="ARBA00022692"/>
    </source>
</evidence>
<evidence type="ECO:0000256" key="1">
    <source>
        <dbReference type="ARBA" id="ARBA00004141"/>
    </source>
</evidence>
<feature type="compositionally biased region" description="Acidic residues" evidence="6">
    <location>
        <begin position="619"/>
        <end position="630"/>
    </location>
</feature>
<name>A0A8D8ZVN2_9HEMI</name>
<evidence type="ECO:0000259" key="8">
    <source>
        <dbReference type="Pfam" id="PF00999"/>
    </source>
</evidence>
<evidence type="ECO:0000256" key="5">
    <source>
        <dbReference type="ARBA" id="ARBA00023136"/>
    </source>
</evidence>
<feature type="domain" description="Cation/H+ exchanger transmembrane" evidence="8">
    <location>
        <begin position="213"/>
        <end position="582"/>
    </location>
</feature>
<feature type="transmembrane region" description="Helical" evidence="7">
    <location>
        <begin position="431"/>
        <end position="450"/>
    </location>
</feature>
<keyword evidence="5 7" id="KW-0472">Membrane</keyword>
<evidence type="ECO:0000313" key="9">
    <source>
        <dbReference type="EMBL" id="CAG6752706.1"/>
    </source>
</evidence>
<dbReference type="PANTHER" id="PTHR31102">
    <property type="match status" value="1"/>
</dbReference>
<evidence type="ECO:0000256" key="6">
    <source>
        <dbReference type="SAM" id="MobiDB-lite"/>
    </source>
</evidence>
<keyword evidence="4 7" id="KW-1133">Transmembrane helix</keyword>
<feature type="compositionally biased region" description="Basic and acidic residues" evidence="6">
    <location>
        <begin position="638"/>
        <end position="649"/>
    </location>
</feature>
<sequence length="680" mass="74217">MTEVAGETISSKLSHNMTANNDHIKITANEMTEPKRKVSIASNAIQADNERNRRISGVSLENQKRGILMNGGDNLNVPCAHYLQHNHYKMSCDCGKPLSVVSNCDLNERRISSISNLAETGCYNHYQQESQIERSWWYGLCIKCRQKEVGPGWEPNCWPKVCPHPFCPSYRHVARVFSLLIIGLLVWGVTYCIMGEDAAPGGQLFNIALLSICAHLGGWLFRMFTMPALVGMLLVGIIYENVGLINISKNYHEVESVLRKIALVVILTRAGLDLDPPALRRLWSTVIKLGLVPWVTEAISVVIATHYLLNLPWIWSFLLGSIFAAVAPAVVVPCLFKLRSKGYGVAKGIPTLVIAVSGMGDATSVAIFDSLLYNIVLGPTSLVVGLAFGIIWGTLAKICPEKGDPFAVPLRILMLLGGGLIVIFASEHVGLGGAGPLGVIAAAFVSSYSWSQQGWEIDDNPVATAFEIFWMIFEPILFGLTGTQFKFSELDPQIVSIAAIIVVSGVMIRILITVLVAVGSSLNLKEKLFVAFSWMAKASVQAALGPVALDSTRNSPNEIDRYYAKIILMVCVMSVLITAPTGAIIVTLGGSRLLTKGKSAIPQTGWRRTARPSIRDITIIDEEKEDDPESSEGTPEISRNEGRENRGVDVIDEEEDEKPQDPPTPMPKRNSVHTDGNNVS</sequence>
<feature type="transmembrane region" description="Helical" evidence="7">
    <location>
        <begin position="374"/>
        <end position="396"/>
    </location>
</feature>
<dbReference type="GO" id="GO:0015297">
    <property type="term" value="F:antiporter activity"/>
    <property type="evidence" value="ECO:0007669"/>
    <property type="project" value="InterPro"/>
</dbReference>
<dbReference type="Gene3D" id="1.20.1530.20">
    <property type="match status" value="1"/>
</dbReference>
<evidence type="ECO:0000256" key="7">
    <source>
        <dbReference type="SAM" id="Phobius"/>
    </source>
</evidence>
<protein>
    <submittedName>
        <fullName evidence="9">Mitochondrial sodium/hydrogen exchanger 9B2</fullName>
    </submittedName>
</protein>
<reference evidence="9" key="1">
    <citation type="submission" date="2021-05" db="EMBL/GenBank/DDBJ databases">
        <authorList>
            <person name="Alioto T."/>
            <person name="Alioto T."/>
            <person name="Gomez Garrido J."/>
        </authorList>
    </citation>
    <scope>NUCLEOTIDE SEQUENCE</scope>
</reference>
<dbReference type="AlphaFoldDB" id="A0A8D8ZVN2"/>
<dbReference type="GO" id="GO:1902600">
    <property type="term" value="P:proton transmembrane transport"/>
    <property type="evidence" value="ECO:0007669"/>
    <property type="project" value="InterPro"/>
</dbReference>
<dbReference type="GO" id="GO:0016020">
    <property type="term" value="C:membrane"/>
    <property type="evidence" value="ECO:0007669"/>
    <property type="project" value="UniProtKB-SubCell"/>
</dbReference>
<feature type="transmembrane region" description="Helical" evidence="7">
    <location>
        <begin position="314"/>
        <end position="336"/>
    </location>
</feature>
<evidence type="ECO:0000256" key="4">
    <source>
        <dbReference type="ARBA" id="ARBA00022989"/>
    </source>
</evidence>
<feature type="transmembrane region" description="Helical" evidence="7">
    <location>
        <begin position="408"/>
        <end position="425"/>
    </location>
</feature>
<dbReference type="Pfam" id="PF00999">
    <property type="entry name" value="Na_H_Exchanger"/>
    <property type="match status" value="1"/>
</dbReference>
<comment type="subcellular location">
    <subcellularLocation>
        <location evidence="1">Membrane</location>
        <topology evidence="1">Multi-pass membrane protein</topology>
    </subcellularLocation>
</comment>
<organism evidence="9">
    <name type="scientific">Cacopsylla melanoneura</name>
    <dbReference type="NCBI Taxonomy" id="428564"/>
    <lineage>
        <taxon>Eukaryota</taxon>
        <taxon>Metazoa</taxon>
        <taxon>Ecdysozoa</taxon>
        <taxon>Arthropoda</taxon>
        <taxon>Hexapoda</taxon>
        <taxon>Insecta</taxon>
        <taxon>Pterygota</taxon>
        <taxon>Neoptera</taxon>
        <taxon>Paraneoptera</taxon>
        <taxon>Hemiptera</taxon>
        <taxon>Sternorrhyncha</taxon>
        <taxon>Psylloidea</taxon>
        <taxon>Psyllidae</taxon>
        <taxon>Psyllinae</taxon>
        <taxon>Cacopsylla</taxon>
    </lineage>
</organism>
<feature type="transmembrane region" description="Helical" evidence="7">
    <location>
        <begin position="462"/>
        <end position="482"/>
    </location>
</feature>
<feature type="transmembrane region" description="Helical" evidence="7">
    <location>
        <begin position="172"/>
        <end position="192"/>
    </location>
</feature>
<dbReference type="InterPro" id="IPR051843">
    <property type="entry name" value="CPA1_transporter"/>
</dbReference>
<proteinExistence type="inferred from homology"/>
<dbReference type="PANTHER" id="PTHR31102:SF1">
    <property type="entry name" value="CATION_H+ EXCHANGER DOMAIN-CONTAINING PROTEIN"/>
    <property type="match status" value="1"/>
</dbReference>
<dbReference type="EMBL" id="HBUF01534097">
    <property type="protein sequence ID" value="CAG6752706.1"/>
    <property type="molecule type" value="Transcribed_RNA"/>
</dbReference>
<accession>A0A8D8ZVN2</accession>